<keyword evidence="1" id="KW-0175">Coiled coil</keyword>
<dbReference type="Proteomes" id="UP000652307">
    <property type="component" value="Unassembled WGS sequence"/>
</dbReference>
<proteinExistence type="predicted"/>
<dbReference type="RefSeq" id="WP_014557403.1">
    <property type="nucleotide sequence ID" value="NZ_DSFH01000055.1"/>
</dbReference>
<comment type="caution">
    <text evidence="2">The sequence shown here is derived from an EMBL/GenBank/DDBJ whole genome shotgun (WGS) entry which is preliminary data.</text>
</comment>
<evidence type="ECO:0000313" key="3">
    <source>
        <dbReference type="Proteomes" id="UP000652307"/>
    </source>
</evidence>
<feature type="coiled-coil region" evidence="1">
    <location>
        <begin position="68"/>
        <end position="127"/>
    </location>
</feature>
<dbReference type="AlphaFoldDB" id="A0A843AD48"/>
<organism evidence="2 3">
    <name type="scientific">Fervidicoccus fontis</name>
    <dbReference type="NCBI Taxonomy" id="683846"/>
    <lineage>
        <taxon>Archaea</taxon>
        <taxon>Thermoproteota</taxon>
        <taxon>Thermoprotei</taxon>
        <taxon>Fervidicoccales</taxon>
        <taxon>Fervidicoccaceae</taxon>
        <taxon>Fervidicoccus</taxon>
    </lineage>
</organism>
<evidence type="ECO:0000256" key="1">
    <source>
        <dbReference type="SAM" id="Coils"/>
    </source>
</evidence>
<sequence>MAILYILVFQYFSWKGKTMPTVHLSISDKLYDELREIAEEYGIQITDLIKVFIKNNLKAARRGTLSPDNEDTEKLEELEEKIEQISSQIIQLNKFTERQLKIQNSMIKALEEKVSNLELIIDELEEKMDNEKPYIEPEIMK</sequence>
<name>A0A843AD48_9CREN</name>
<protein>
    <submittedName>
        <fullName evidence="2">Uncharacterized protein</fullName>
    </submittedName>
</protein>
<reference evidence="2" key="1">
    <citation type="submission" date="2020-10" db="EMBL/GenBank/DDBJ databases">
        <title>Fervidococcus fontis strain 3639Fd - the first crenarchaeon capable of growth on lipids.</title>
        <authorList>
            <person name="Kochetkova T.V."/>
            <person name="Elcheninov A.G."/>
            <person name="Toschakov S.V."/>
            <person name="Kublanov I.V."/>
        </authorList>
    </citation>
    <scope>NUCLEOTIDE SEQUENCE</scope>
    <source>
        <strain evidence="2">3639Fd</strain>
    </source>
</reference>
<dbReference type="EMBL" id="JADEZV010000001">
    <property type="protein sequence ID" value="MBE9391006.1"/>
    <property type="molecule type" value="Genomic_DNA"/>
</dbReference>
<evidence type="ECO:0000313" key="2">
    <source>
        <dbReference type="EMBL" id="MBE9391006.1"/>
    </source>
</evidence>
<accession>A0A843AD48</accession>
<gene>
    <name evidence="2" type="ORF">IOK49_02790</name>
</gene>